<proteinExistence type="inferred from homology"/>
<evidence type="ECO:0000256" key="8">
    <source>
        <dbReference type="ARBA" id="ARBA00023136"/>
    </source>
</evidence>
<feature type="transmembrane region" description="Helical" evidence="11">
    <location>
        <begin position="172"/>
        <end position="197"/>
    </location>
</feature>
<evidence type="ECO:0000256" key="3">
    <source>
        <dbReference type="ARBA" id="ARBA00022801"/>
    </source>
</evidence>
<dbReference type="FunFam" id="1.10.472.100:FF:000003">
    <property type="entry name" value="Presenilin"/>
    <property type="match status" value="1"/>
</dbReference>
<feature type="compositionally biased region" description="Low complexity" evidence="12">
    <location>
        <begin position="403"/>
        <end position="437"/>
    </location>
</feature>
<dbReference type="InterPro" id="IPR001108">
    <property type="entry name" value="Peptidase_A22A"/>
</dbReference>
<keyword evidence="3 11" id="KW-0378">Hydrolase</keyword>
<keyword evidence="6 11" id="KW-1133">Transmembrane helix</keyword>
<dbReference type="GO" id="GO:0005789">
    <property type="term" value="C:endoplasmic reticulum membrane"/>
    <property type="evidence" value="ECO:0007669"/>
    <property type="project" value="UniProtKB-SubCell"/>
</dbReference>
<keyword evidence="14" id="KW-1185">Reference proteome</keyword>
<evidence type="ECO:0000256" key="6">
    <source>
        <dbReference type="ARBA" id="ARBA00022989"/>
    </source>
</evidence>
<evidence type="ECO:0000313" key="14">
    <source>
        <dbReference type="Proteomes" id="UP001224775"/>
    </source>
</evidence>
<comment type="subcellular location">
    <subcellularLocation>
        <location evidence="11">Endoplasmic reticulum membrane</location>
        <topology evidence="11">Multi-pass membrane protein</topology>
    </subcellularLocation>
    <subcellularLocation>
        <location evidence="11">Golgi apparatus membrane</location>
        <topology evidence="11">Multi-pass membrane protein</topology>
    </subcellularLocation>
</comment>
<keyword evidence="11" id="KW-0645">Protease</keyword>
<organism evidence="13 14">
    <name type="scientific">Skeletonema marinoi</name>
    <dbReference type="NCBI Taxonomy" id="267567"/>
    <lineage>
        <taxon>Eukaryota</taxon>
        <taxon>Sar</taxon>
        <taxon>Stramenopiles</taxon>
        <taxon>Ochrophyta</taxon>
        <taxon>Bacillariophyta</taxon>
        <taxon>Coscinodiscophyceae</taxon>
        <taxon>Thalassiosirophycidae</taxon>
        <taxon>Thalassiosirales</taxon>
        <taxon>Skeletonemataceae</taxon>
        <taxon>Skeletonema</taxon>
        <taxon>Skeletonema marinoi-dohrnii complex</taxon>
    </lineage>
</organism>
<dbReference type="Proteomes" id="UP001224775">
    <property type="component" value="Unassembled WGS sequence"/>
</dbReference>
<dbReference type="PANTHER" id="PTHR10202">
    <property type="entry name" value="PRESENILIN"/>
    <property type="match status" value="1"/>
</dbReference>
<dbReference type="PRINTS" id="PR01072">
    <property type="entry name" value="PRESENILIN"/>
</dbReference>
<comment type="function">
    <text evidence="11">Probable subunit of the gamma-secretase complex, an endoprotease complex that catalyzes the intramembrane cleavage of integral membrane proteins such as Notch receptors.</text>
</comment>
<evidence type="ECO:0000256" key="5">
    <source>
        <dbReference type="ARBA" id="ARBA00022976"/>
    </source>
</evidence>
<feature type="transmembrane region" description="Helical" evidence="11">
    <location>
        <begin position="204"/>
        <end position="227"/>
    </location>
</feature>
<comment type="domain">
    <text evidence="11">The PAL motif is required for normal active site conformation.</text>
</comment>
<feature type="compositionally biased region" description="Basic and acidic residues" evidence="12">
    <location>
        <begin position="365"/>
        <end position="375"/>
    </location>
</feature>
<evidence type="ECO:0000256" key="10">
    <source>
        <dbReference type="ARBA" id="ARBA00066080"/>
    </source>
</evidence>
<sequence length="651" mass="71147">MTQQQQQQRPQLANMIDPIMEASISHLDPRLPSLHHAQHHQTTNEEQTTNTVDFRHNDYRSTIAGDSSAVATSAAVAAVTSSDEENQPVDLPNSNNDTTTATTAEGISLEELIYATSSFHAIVQPVSITMILTALSVHYINTPATKAAGEAQLAQTYQVFTISEDTSAMASLGLGLANSLIIVCVIGGMTFLLVILYKYRCMKVLGGYMVIASTVLLGFLGGQMFHVAMYKYQWMVDQLSYYVTMYNFAVVGTVAIFYQRGIPQVINQAYLVFTSVIVAWQLSYFNDWMAWALLVMLALYDLFAVLTPCGPLKALVKLMSKDDAPAMPGLLYEARLPDNATRPGQASRRNNNVAFDAAAANRTNNRSERSSRGRNDANASPTSVADGIRERNTDSVTIERAPQQSEAVKSKSSSQQVQVAIAQRQSTSTSSAANTHMASEEAVRTSVSTSSHSRTAIIPLAIARVYKLPLVIRNSALHTITSLDTSSPTSYLQQQFSPQELQQNVEVKFPRGGGRIESTSNDDDDEIRYVVYNKDGELRRTLVVNESGKVLEVLKSAAKSVGDNNIKLGLGDFIFYSVLVSKAAENSFAAFVACFISILMGLGGTLVLLAVYHKALPALPISIFLAVVFFVLTIYCMSPWIEAVWQAPFYV</sequence>
<dbReference type="EC" id="3.4.23.-" evidence="11"/>
<feature type="transmembrane region" description="Helical" evidence="11">
    <location>
        <begin position="618"/>
        <end position="637"/>
    </location>
</feature>
<comment type="subunit">
    <text evidence="10">Homodimer. Component of the gamma-secretase complex, a complex composed of a presenilin homodimer, nicastrin, aph1 and pen2.</text>
</comment>
<keyword evidence="7 11" id="KW-0333">Golgi apparatus</keyword>
<evidence type="ECO:0000256" key="9">
    <source>
        <dbReference type="ARBA" id="ARBA00053367"/>
    </source>
</evidence>
<feature type="transmembrane region" description="Helical" evidence="11">
    <location>
        <begin position="265"/>
        <end position="282"/>
    </location>
</feature>
<feature type="compositionally biased region" description="Low complexity" evidence="12">
    <location>
        <begin position="348"/>
        <end position="364"/>
    </location>
</feature>
<protein>
    <recommendedName>
        <fullName evidence="11">Presenilin</fullName>
        <ecNumber evidence="11">3.4.23.-</ecNumber>
    </recommendedName>
</protein>
<comment type="similarity">
    <text evidence="1 11">Belongs to the peptidase A22A family.</text>
</comment>
<evidence type="ECO:0000256" key="1">
    <source>
        <dbReference type="ARBA" id="ARBA00008604"/>
    </source>
</evidence>
<dbReference type="GO" id="GO:0000139">
    <property type="term" value="C:Golgi membrane"/>
    <property type="evidence" value="ECO:0007669"/>
    <property type="project" value="UniProtKB-SubCell"/>
</dbReference>
<keyword evidence="8 11" id="KW-0472">Membrane</keyword>
<dbReference type="Gene3D" id="1.10.472.100">
    <property type="entry name" value="Presenilin"/>
    <property type="match status" value="1"/>
</dbReference>
<reference evidence="13" key="1">
    <citation type="submission" date="2023-06" db="EMBL/GenBank/DDBJ databases">
        <title>Survivors Of The Sea: Transcriptome response of Skeletonema marinoi to long-term dormancy.</title>
        <authorList>
            <person name="Pinder M.I.M."/>
            <person name="Kourtchenko O."/>
            <person name="Robertson E.K."/>
            <person name="Larsson T."/>
            <person name="Maumus F."/>
            <person name="Osuna-Cruz C.M."/>
            <person name="Vancaester E."/>
            <person name="Stenow R."/>
            <person name="Vandepoele K."/>
            <person name="Ploug H."/>
            <person name="Bruchert V."/>
            <person name="Godhe A."/>
            <person name="Topel M."/>
        </authorList>
    </citation>
    <scope>NUCLEOTIDE SEQUENCE</scope>
    <source>
        <strain evidence="13">R05AC</strain>
    </source>
</reference>
<accession>A0AAD8YLG9</accession>
<dbReference type="GO" id="GO:0006509">
    <property type="term" value="P:membrane protein ectodomain proteolysis"/>
    <property type="evidence" value="ECO:0007669"/>
    <property type="project" value="TreeGrafter"/>
</dbReference>
<feature type="region of interest" description="Disordered" evidence="12">
    <location>
        <begin position="79"/>
        <end position="100"/>
    </location>
</feature>
<dbReference type="EMBL" id="JATAAI010000001">
    <property type="protein sequence ID" value="KAK1748202.1"/>
    <property type="molecule type" value="Genomic_DNA"/>
</dbReference>
<gene>
    <name evidence="13" type="ORF">QTG54_000141</name>
</gene>
<dbReference type="AlphaFoldDB" id="A0AAD8YLG9"/>
<dbReference type="InterPro" id="IPR042524">
    <property type="entry name" value="Presenilin_C"/>
</dbReference>
<dbReference type="SMART" id="SM00730">
    <property type="entry name" value="PSN"/>
    <property type="match status" value="1"/>
</dbReference>
<comment type="function">
    <text evidence="9">Probable catalytic subunit of the gamma-secretase complex, an endoprotease complex that catalyzes the intramembrane cleavage of integral membrane proteins such as Notch receptors. Requires the other members of the gamma-secretase complex to have a protease activity.</text>
</comment>
<evidence type="ECO:0000256" key="4">
    <source>
        <dbReference type="ARBA" id="ARBA00022824"/>
    </source>
</evidence>
<comment type="caution">
    <text evidence="13">The sequence shown here is derived from an EMBL/GenBank/DDBJ whole genome shotgun (WGS) entry which is preliminary data.</text>
</comment>
<keyword evidence="2 11" id="KW-0812">Transmembrane</keyword>
<evidence type="ECO:0000256" key="2">
    <source>
        <dbReference type="ARBA" id="ARBA00022692"/>
    </source>
</evidence>
<dbReference type="GO" id="GO:0070765">
    <property type="term" value="C:gamma-secretase complex"/>
    <property type="evidence" value="ECO:0007669"/>
    <property type="project" value="UniProtKB-ARBA"/>
</dbReference>
<dbReference type="GO" id="GO:0007219">
    <property type="term" value="P:Notch signaling pathway"/>
    <property type="evidence" value="ECO:0007669"/>
    <property type="project" value="UniProtKB-KW"/>
</dbReference>
<keyword evidence="4 11" id="KW-0256">Endoplasmic reticulum</keyword>
<feature type="transmembrane region" description="Helical" evidence="11">
    <location>
        <begin position="588"/>
        <end position="612"/>
    </location>
</feature>
<evidence type="ECO:0000256" key="12">
    <source>
        <dbReference type="SAM" id="MobiDB-lite"/>
    </source>
</evidence>
<evidence type="ECO:0000256" key="11">
    <source>
        <dbReference type="RuleBase" id="RU361148"/>
    </source>
</evidence>
<evidence type="ECO:0000256" key="7">
    <source>
        <dbReference type="ARBA" id="ARBA00023034"/>
    </source>
</evidence>
<feature type="transmembrane region" description="Helical" evidence="11">
    <location>
        <begin position="239"/>
        <end position="258"/>
    </location>
</feature>
<feature type="transmembrane region" description="Helical" evidence="11">
    <location>
        <begin position="288"/>
        <end position="309"/>
    </location>
</feature>
<evidence type="ECO:0000313" key="13">
    <source>
        <dbReference type="EMBL" id="KAK1748202.1"/>
    </source>
</evidence>
<name>A0AAD8YLG9_9STRA</name>
<dbReference type="PANTHER" id="PTHR10202:SF13">
    <property type="entry name" value="PRESENILIN HOMOLOG"/>
    <property type="match status" value="1"/>
</dbReference>
<dbReference type="Pfam" id="PF01080">
    <property type="entry name" value="Presenilin"/>
    <property type="match status" value="1"/>
</dbReference>
<keyword evidence="5 11" id="KW-0914">Notch signaling pathway</keyword>
<dbReference type="GO" id="GO:0042500">
    <property type="term" value="F:aspartic endopeptidase activity, intramembrane cleaving"/>
    <property type="evidence" value="ECO:0007669"/>
    <property type="project" value="InterPro"/>
</dbReference>
<dbReference type="GO" id="GO:0044351">
    <property type="term" value="P:macropinocytosis"/>
    <property type="evidence" value="ECO:0007669"/>
    <property type="project" value="UniProtKB-ARBA"/>
</dbReference>
<dbReference type="InterPro" id="IPR006639">
    <property type="entry name" value="Preselin/SPP"/>
</dbReference>
<dbReference type="GO" id="GO:0016485">
    <property type="term" value="P:protein processing"/>
    <property type="evidence" value="ECO:0007669"/>
    <property type="project" value="InterPro"/>
</dbReference>
<feature type="region of interest" description="Disordered" evidence="12">
    <location>
        <begin position="339"/>
        <end position="450"/>
    </location>
</feature>